<feature type="region of interest" description="Disordered" evidence="1">
    <location>
        <begin position="381"/>
        <end position="411"/>
    </location>
</feature>
<name>A0AAD3CFP6_9STRA</name>
<reference evidence="2 3" key="1">
    <citation type="journal article" date="2021" name="Sci. Rep.">
        <title>The genome of the diatom Chaetoceros tenuissimus carries an ancient integrated fragment of an extant virus.</title>
        <authorList>
            <person name="Hongo Y."/>
            <person name="Kimura K."/>
            <person name="Takaki Y."/>
            <person name="Yoshida Y."/>
            <person name="Baba S."/>
            <person name="Kobayashi G."/>
            <person name="Nagasaki K."/>
            <person name="Hano T."/>
            <person name="Tomaru Y."/>
        </authorList>
    </citation>
    <scope>NUCLEOTIDE SEQUENCE [LARGE SCALE GENOMIC DNA]</scope>
    <source>
        <strain evidence="2 3">NIES-3715</strain>
    </source>
</reference>
<comment type="caution">
    <text evidence="2">The sequence shown here is derived from an EMBL/GenBank/DDBJ whole genome shotgun (WGS) entry which is preliminary data.</text>
</comment>
<organism evidence="2 3">
    <name type="scientific">Chaetoceros tenuissimus</name>
    <dbReference type="NCBI Taxonomy" id="426638"/>
    <lineage>
        <taxon>Eukaryota</taxon>
        <taxon>Sar</taxon>
        <taxon>Stramenopiles</taxon>
        <taxon>Ochrophyta</taxon>
        <taxon>Bacillariophyta</taxon>
        <taxon>Coscinodiscophyceae</taxon>
        <taxon>Chaetocerotophycidae</taxon>
        <taxon>Chaetocerotales</taxon>
        <taxon>Chaetocerotaceae</taxon>
        <taxon>Chaetoceros</taxon>
    </lineage>
</organism>
<dbReference type="Proteomes" id="UP001054902">
    <property type="component" value="Unassembled WGS sequence"/>
</dbReference>
<sequence>MDISTFVNNLDFIKDIYFREEWKDKECRDTILAAIEEANKKILDAFGESMHRLHEHKPSIEAVEKVVKKFPSTLSYGNKEFNDRLPIHTAVGCFDTDYEATEYVPVLIKEGLKHQVGGEETRGGLLMEDPYDPDDNWNTLQGLCYHTNHDSDSASRLAAVKELRKMGLLVKKDIVEHDLLYKSLDNGGCDVFDYLVEWDPDALIHPRLGNQEPLLHSVVYSEDGMIKLLEAGFKYHPDKGGEFLFVEDSNGASNLDFLLSDNYEYDILGILHDILLPTKDYPILHHIFTKAPQHKEVFANKFPWAGHLRDHNGRSLHQVLLAAGPEVMNENKILFAMLTDNQIREKDPVTTLYPFAAMAVGEYADLEKCFYLLRRHPSVMDNRSRANSDTSRSRANSAVRRRKKKRKVSKT</sequence>
<evidence type="ECO:0000256" key="1">
    <source>
        <dbReference type="SAM" id="MobiDB-lite"/>
    </source>
</evidence>
<proteinExistence type="predicted"/>
<feature type="compositionally biased region" description="Basic residues" evidence="1">
    <location>
        <begin position="399"/>
        <end position="411"/>
    </location>
</feature>
<accession>A0AAD3CFP6</accession>
<keyword evidence="3" id="KW-1185">Reference proteome</keyword>
<gene>
    <name evidence="2" type="ORF">CTEN210_00430</name>
</gene>
<evidence type="ECO:0000313" key="3">
    <source>
        <dbReference type="Proteomes" id="UP001054902"/>
    </source>
</evidence>
<evidence type="ECO:0000313" key="2">
    <source>
        <dbReference type="EMBL" id="GFH43956.1"/>
    </source>
</evidence>
<protein>
    <submittedName>
        <fullName evidence="2">Uncharacterized protein</fullName>
    </submittedName>
</protein>
<dbReference type="AlphaFoldDB" id="A0AAD3CFP6"/>
<dbReference type="EMBL" id="BLLK01000019">
    <property type="protein sequence ID" value="GFH43956.1"/>
    <property type="molecule type" value="Genomic_DNA"/>
</dbReference>